<organism evidence="2 3">
    <name type="scientific">Coccomyxa subellipsoidea</name>
    <dbReference type="NCBI Taxonomy" id="248742"/>
    <lineage>
        <taxon>Eukaryota</taxon>
        <taxon>Viridiplantae</taxon>
        <taxon>Chlorophyta</taxon>
        <taxon>core chlorophytes</taxon>
        <taxon>Trebouxiophyceae</taxon>
        <taxon>Trebouxiophyceae incertae sedis</taxon>
        <taxon>Coccomyxaceae</taxon>
        <taxon>Coccomyxa</taxon>
    </lineage>
</organism>
<gene>
    <name evidence="2" type="ORF">WJX75_001753</name>
</gene>
<keyword evidence="3" id="KW-1185">Reference proteome</keyword>
<keyword evidence="1" id="KW-0175">Coiled coil</keyword>
<evidence type="ECO:0000313" key="3">
    <source>
        <dbReference type="Proteomes" id="UP001491310"/>
    </source>
</evidence>
<evidence type="ECO:0000313" key="2">
    <source>
        <dbReference type="EMBL" id="KAK9908025.1"/>
    </source>
</evidence>
<comment type="caution">
    <text evidence="2">The sequence shown here is derived from an EMBL/GenBank/DDBJ whole genome shotgun (WGS) entry which is preliminary data.</text>
</comment>
<evidence type="ECO:0000256" key="1">
    <source>
        <dbReference type="SAM" id="Coils"/>
    </source>
</evidence>
<dbReference type="SUPFAM" id="SSF56112">
    <property type="entry name" value="Protein kinase-like (PK-like)"/>
    <property type="match status" value="1"/>
</dbReference>
<name>A0ABR2YN58_9CHLO</name>
<evidence type="ECO:0008006" key="4">
    <source>
        <dbReference type="Google" id="ProtNLM"/>
    </source>
</evidence>
<proteinExistence type="predicted"/>
<protein>
    <recommendedName>
        <fullName evidence="4">Protein kinase domain-containing protein</fullName>
    </recommendedName>
</protein>
<accession>A0ABR2YN58</accession>
<feature type="coiled-coil region" evidence="1">
    <location>
        <begin position="152"/>
        <end position="179"/>
    </location>
</feature>
<sequence length="484" mass="51929">MATQLEVILSELVAVQAAKDKASADNMVLQKTLISTRQELKDQAATHDARLQKQASRLHADIARPTEQLYAAQGAAETVKAHNEDLQQQLAAMERAQPAASPEKAEAQAQCVMPEAMPTEAAQLSVDAETPAAAEEKIQQLEDCVVTLDARNHYLERVVARQEAALEQTRQELHTAKLLPRIPLGTTVELSGSGQLGVGGRGTVCEVIVEFSAAAKIPKQSGIAQAELANEAAALTAIGPHPNIIEAHGWAYAPQWQTDVLLLELAHDSLFNQIWGTPPYLTSQTLIEETEQGVHDDVHAVCVTAYDLMCGQAMFDALDDKYQSLSDNVRKGCEAFCQRKLACSAEEVDEGQLLAAAEIHGLIAIEEVVPAVDGLPQELLDAILLGITNPWALSLTRLGTSWMRRSRPAQRTAQELASGPEIYIQVDTCIQGDTAAEYIPLSEKEDDSSTQATCSADGTSALRTAAALRQMADTSSGPSGAMQA</sequence>
<reference evidence="2 3" key="1">
    <citation type="journal article" date="2024" name="Nat. Commun.">
        <title>Phylogenomics reveals the evolutionary origins of lichenization in chlorophyte algae.</title>
        <authorList>
            <person name="Puginier C."/>
            <person name="Libourel C."/>
            <person name="Otte J."/>
            <person name="Skaloud P."/>
            <person name="Haon M."/>
            <person name="Grisel S."/>
            <person name="Petersen M."/>
            <person name="Berrin J.G."/>
            <person name="Delaux P.M."/>
            <person name="Dal Grande F."/>
            <person name="Keller J."/>
        </authorList>
    </citation>
    <scope>NUCLEOTIDE SEQUENCE [LARGE SCALE GENOMIC DNA]</scope>
    <source>
        <strain evidence="2 3">SAG 216-7</strain>
    </source>
</reference>
<dbReference type="Proteomes" id="UP001491310">
    <property type="component" value="Unassembled WGS sequence"/>
</dbReference>
<dbReference type="EMBL" id="JALJOT010000008">
    <property type="protein sequence ID" value="KAK9908025.1"/>
    <property type="molecule type" value="Genomic_DNA"/>
</dbReference>
<dbReference type="InterPro" id="IPR011009">
    <property type="entry name" value="Kinase-like_dom_sf"/>
</dbReference>